<evidence type="ECO:0000313" key="3">
    <source>
        <dbReference type="Proteomes" id="UP000000343"/>
    </source>
</evidence>
<dbReference type="eggNOG" id="ENOG5032Y6R">
    <property type="taxonomic scope" value="Bacteria"/>
</dbReference>
<dbReference type="Proteomes" id="UP000000343">
    <property type="component" value="Chromosome"/>
</dbReference>
<dbReference type="KEGG" id="acm:AciX9_1413"/>
<protein>
    <submittedName>
        <fullName evidence="2">Uncharacterized protein</fullName>
    </submittedName>
</protein>
<accession>E8WW88</accession>
<dbReference type="HOGENOM" id="CLU_2046358_0_0_0"/>
<dbReference type="EMBL" id="CP002480">
    <property type="protein sequence ID" value="ADW68471.1"/>
    <property type="molecule type" value="Genomic_DNA"/>
</dbReference>
<gene>
    <name evidence="2" type="ordered locus">AciX9_1413</name>
</gene>
<dbReference type="STRING" id="1198114.AciX9_1413"/>
<reference evidence="3" key="1">
    <citation type="submission" date="2011-01" db="EMBL/GenBank/DDBJ databases">
        <title>Complete sequence of chromosome of Acidobacterium sp. MP5ACTX9.</title>
        <authorList>
            <consortium name="US DOE Joint Genome Institute"/>
            <person name="Lucas S."/>
            <person name="Copeland A."/>
            <person name="Lapidus A."/>
            <person name="Cheng J.-F."/>
            <person name="Goodwin L."/>
            <person name="Pitluck S."/>
            <person name="Teshima H."/>
            <person name="Detter J.C."/>
            <person name="Han C."/>
            <person name="Tapia R."/>
            <person name="Land M."/>
            <person name="Hauser L."/>
            <person name="Kyrpides N."/>
            <person name="Ivanova N."/>
            <person name="Ovchinnikova G."/>
            <person name="Pagani I."/>
            <person name="Rawat S.R."/>
            <person name="Mannisto M."/>
            <person name="Haggblom M.M."/>
            <person name="Woyke T."/>
        </authorList>
    </citation>
    <scope>NUCLEOTIDE SEQUENCE [LARGE SCALE GENOMIC DNA]</scope>
    <source>
        <strain evidence="3">MP5ACTX9</strain>
    </source>
</reference>
<sequence length="120" mass="13322">MTMNSSTSRPTTDHNQIRLWASSQNAMPAELLPGHVDSVPTQLHFFIPGNQSHEPRLRIIGWEDFFAAFEAHGLAFVYEILPGGKPGRRFELLQIEDKSPAAQQADALPHDSDTAQQSAE</sequence>
<organism evidence="3">
    <name type="scientific">Granulicella tundricola (strain ATCC BAA-1859 / DSM 23138 / MP5ACTX9)</name>
    <dbReference type="NCBI Taxonomy" id="1198114"/>
    <lineage>
        <taxon>Bacteria</taxon>
        <taxon>Pseudomonadati</taxon>
        <taxon>Acidobacteriota</taxon>
        <taxon>Terriglobia</taxon>
        <taxon>Terriglobales</taxon>
        <taxon>Acidobacteriaceae</taxon>
        <taxon>Granulicella</taxon>
    </lineage>
</organism>
<proteinExistence type="predicted"/>
<feature type="region of interest" description="Disordered" evidence="1">
    <location>
        <begin position="98"/>
        <end position="120"/>
    </location>
</feature>
<dbReference type="RefSeq" id="WP_013579793.1">
    <property type="nucleotide sequence ID" value="NC_015064.1"/>
</dbReference>
<dbReference type="PaxDb" id="1198114-AciX9_1413"/>
<dbReference type="AlphaFoldDB" id="E8WW88"/>
<name>E8WW88_GRATM</name>
<keyword evidence="3" id="KW-1185">Reference proteome</keyword>
<evidence type="ECO:0000256" key="1">
    <source>
        <dbReference type="SAM" id="MobiDB-lite"/>
    </source>
</evidence>
<evidence type="ECO:0000313" key="2">
    <source>
        <dbReference type="EMBL" id="ADW68471.1"/>
    </source>
</evidence>